<sequence>MSNICVENGIEMYCLDLGLFAVLKQKWKDAVREFQVENIGEFVTKRTFANVFRSAWEKSTTIEVELKGFMEAGLFPSSVTNVDASVPTMTTVNVPITALDHAASSVTEIPETASVGSSSTTTTCDTAVPGASFQVDTNIPVKGPESPFSKHLKFPTTPASSSKKKKSVSLPKAITGHDYRKL</sequence>
<accession>A0A9D4QLX8</accession>
<comment type="caution">
    <text evidence="2">The sequence shown here is derived from an EMBL/GenBank/DDBJ whole genome shotgun (WGS) entry which is preliminary data.</text>
</comment>
<name>A0A9D4QLX8_DREPO</name>
<protein>
    <submittedName>
        <fullName evidence="2">Uncharacterized protein</fullName>
    </submittedName>
</protein>
<evidence type="ECO:0000313" key="3">
    <source>
        <dbReference type="Proteomes" id="UP000828390"/>
    </source>
</evidence>
<evidence type="ECO:0000256" key="1">
    <source>
        <dbReference type="SAM" id="MobiDB-lite"/>
    </source>
</evidence>
<feature type="region of interest" description="Disordered" evidence="1">
    <location>
        <begin position="135"/>
        <end position="182"/>
    </location>
</feature>
<reference evidence="2" key="1">
    <citation type="journal article" date="2019" name="bioRxiv">
        <title>The Genome of the Zebra Mussel, Dreissena polymorpha: A Resource for Invasive Species Research.</title>
        <authorList>
            <person name="McCartney M.A."/>
            <person name="Auch B."/>
            <person name="Kono T."/>
            <person name="Mallez S."/>
            <person name="Zhang Y."/>
            <person name="Obille A."/>
            <person name="Becker A."/>
            <person name="Abrahante J.E."/>
            <person name="Garbe J."/>
            <person name="Badalamenti J.P."/>
            <person name="Herman A."/>
            <person name="Mangelson H."/>
            <person name="Liachko I."/>
            <person name="Sullivan S."/>
            <person name="Sone E.D."/>
            <person name="Koren S."/>
            <person name="Silverstein K.A.T."/>
            <person name="Beckman K.B."/>
            <person name="Gohl D.M."/>
        </authorList>
    </citation>
    <scope>NUCLEOTIDE SEQUENCE</scope>
    <source>
        <strain evidence="2">Duluth1</strain>
        <tissue evidence="2">Whole animal</tissue>
    </source>
</reference>
<organism evidence="2 3">
    <name type="scientific">Dreissena polymorpha</name>
    <name type="common">Zebra mussel</name>
    <name type="synonym">Mytilus polymorpha</name>
    <dbReference type="NCBI Taxonomy" id="45954"/>
    <lineage>
        <taxon>Eukaryota</taxon>
        <taxon>Metazoa</taxon>
        <taxon>Spiralia</taxon>
        <taxon>Lophotrochozoa</taxon>
        <taxon>Mollusca</taxon>
        <taxon>Bivalvia</taxon>
        <taxon>Autobranchia</taxon>
        <taxon>Heteroconchia</taxon>
        <taxon>Euheterodonta</taxon>
        <taxon>Imparidentia</taxon>
        <taxon>Neoheterodontei</taxon>
        <taxon>Myida</taxon>
        <taxon>Dreissenoidea</taxon>
        <taxon>Dreissenidae</taxon>
        <taxon>Dreissena</taxon>
    </lineage>
</organism>
<evidence type="ECO:0000313" key="2">
    <source>
        <dbReference type="EMBL" id="KAH3836008.1"/>
    </source>
</evidence>
<dbReference type="AlphaFoldDB" id="A0A9D4QLX8"/>
<dbReference type="EMBL" id="JAIWYP010000004">
    <property type="protein sequence ID" value="KAH3836008.1"/>
    <property type="molecule type" value="Genomic_DNA"/>
</dbReference>
<keyword evidence="3" id="KW-1185">Reference proteome</keyword>
<reference evidence="2" key="2">
    <citation type="submission" date="2020-11" db="EMBL/GenBank/DDBJ databases">
        <authorList>
            <person name="McCartney M.A."/>
            <person name="Auch B."/>
            <person name="Kono T."/>
            <person name="Mallez S."/>
            <person name="Becker A."/>
            <person name="Gohl D.M."/>
            <person name="Silverstein K.A.T."/>
            <person name="Koren S."/>
            <person name="Bechman K.B."/>
            <person name="Herman A."/>
            <person name="Abrahante J.E."/>
            <person name="Garbe J."/>
        </authorList>
    </citation>
    <scope>NUCLEOTIDE SEQUENCE</scope>
    <source>
        <strain evidence="2">Duluth1</strain>
        <tissue evidence="2">Whole animal</tissue>
    </source>
</reference>
<gene>
    <name evidence="2" type="ORF">DPMN_109377</name>
</gene>
<dbReference type="Proteomes" id="UP000828390">
    <property type="component" value="Unassembled WGS sequence"/>
</dbReference>
<proteinExistence type="predicted"/>